<protein>
    <submittedName>
        <fullName evidence="3">BAR domain-containing protein</fullName>
    </submittedName>
</protein>
<dbReference type="EMBL" id="UYSG01011596">
    <property type="protein sequence ID" value="VDL63003.1"/>
    <property type="molecule type" value="Genomic_DNA"/>
</dbReference>
<dbReference type="Proteomes" id="UP000274504">
    <property type="component" value="Unassembled WGS sequence"/>
</dbReference>
<evidence type="ECO:0000313" key="3">
    <source>
        <dbReference type="WBParaSite" id="HDID_0001027201-mRNA-1"/>
    </source>
</evidence>
<sequence length="232" mass="26728">MTEKLDLIPYFDYLLNHVDTLRAPLRSYRKFLENYLNSILKLSHFEKLEKGSENSPLNNLIAMQQLCGNIQSAFADEIGIFIPLLKDWENQCDLIMKAKYDLQRAQAQKDKDKQRSIEVYKVSESAYLTQREELYKMLCRFHSTELENQRKMKELQMKQASCLHACANQFEGNSPNAQTPSIPSRFFGAPLEGQLDADGYSIVMRSTIAHLTKTEAFVQEVDISIFILSDKG</sequence>
<evidence type="ECO:0000313" key="2">
    <source>
        <dbReference type="Proteomes" id="UP000274504"/>
    </source>
</evidence>
<name>A0A0R3SX27_HYMDI</name>
<gene>
    <name evidence="1" type="ORF">HDID_LOCUS10270</name>
</gene>
<reference evidence="1 2" key="2">
    <citation type="submission" date="2018-11" db="EMBL/GenBank/DDBJ databases">
        <authorList>
            <consortium name="Pathogen Informatics"/>
        </authorList>
    </citation>
    <scope>NUCLEOTIDE SEQUENCE [LARGE SCALE GENOMIC DNA]</scope>
</reference>
<organism evidence="3">
    <name type="scientific">Hymenolepis diminuta</name>
    <name type="common">Rat tapeworm</name>
    <dbReference type="NCBI Taxonomy" id="6216"/>
    <lineage>
        <taxon>Eukaryota</taxon>
        <taxon>Metazoa</taxon>
        <taxon>Spiralia</taxon>
        <taxon>Lophotrochozoa</taxon>
        <taxon>Platyhelminthes</taxon>
        <taxon>Cestoda</taxon>
        <taxon>Eucestoda</taxon>
        <taxon>Cyclophyllidea</taxon>
        <taxon>Hymenolepididae</taxon>
        <taxon>Hymenolepis</taxon>
    </lineage>
</organism>
<reference evidence="3" key="1">
    <citation type="submission" date="2017-02" db="UniProtKB">
        <authorList>
            <consortium name="WormBaseParasite"/>
        </authorList>
    </citation>
    <scope>IDENTIFICATION</scope>
</reference>
<dbReference type="AlphaFoldDB" id="A0A0R3SX27"/>
<accession>A0A0R3SX27</accession>
<evidence type="ECO:0000313" key="1">
    <source>
        <dbReference type="EMBL" id="VDL63003.1"/>
    </source>
</evidence>
<dbReference type="WBParaSite" id="HDID_0001027201-mRNA-1">
    <property type="protein sequence ID" value="HDID_0001027201-mRNA-1"/>
    <property type="gene ID" value="HDID_0001027201"/>
</dbReference>
<proteinExistence type="predicted"/>